<evidence type="ECO:0000313" key="2">
    <source>
        <dbReference type="EMBL" id="JAV95156.1"/>
    </source>
</evidence>
<organism evidence="2">
    <name type="scientific">Photinus pyralis</name>
    <name type="common">Common eastern firefly</name>
    <name type="synonym">Lampyris pyralis</name>
    <dbReference type="NCBI Taxonomy" id="7054"/>
    <lineage>
        <taxon>Eukaryota</taxon>
        <taxon>Metazoa</taxon>
        <taxon>Ecdysozoa</taxon>
        <taxon>Arthropoda</taxon>
        <taxon>Hexapoda</taxon>
        <taxon>Insecta</taxon>
        <taxon>Pterygota</taxon>
        <taxon>Neoptera</taxon>
        <taxon>Endopterygota</taxon>
        <taxon>Coleoptera</taxon>
        <taxon>Polyphaga</taxon>
        <taxon>Elateriformia</taxon>
        <taxon>Elateroidea</taxon>
        <taxon>Lampyridae</taxon>
        <taxon>Lampyrinae</taxon>
        <taxon>Photinus</taxon>
    </lineage>
</organism>
<sequence length="246" mass="28527">MMDSPRWCRPSDLHYPKVWSQFTRTNSDGTTYEFQIQDLPENLFSKCLDFMVKYFIADEPLFNCLGFAADSTSVTNLLSCWRKALFDKCTLICTLKNCDSNETEIVGAYILYYHHKVHDCDDDCNGKSYRALFDIVTYMEKQDNRYERFCIDDYLDEFGVSVHPKYRGLGIATELVKARNLLGEALGLKYSFSLCTGIASQKACEKMGYKDLVEVKYETLQEVFPHLNVHVKGTPSLRYMYIQHNC</sequence>
<dbReference type="Pfam" id="PF00583">
    <property type="entry name" value="Acetyltransf_1"/>
    <property type="match status" value="1"/>
</dbReference>
<dbReference type="GO" id="GO:0008080">
    <property type="term" value="F:N-acetyltransferase activity"/>
    <property type="evidence" value="ECO:0007669"/>
    <property type="project" value="TreeGrafter"/>
</dbReference>
<dbReference type="OrthoDB" id="8184310at2759"/>
<dbReference type="CDD" id="cd04301">
    <property type="entry name" value="NAT_SF"/>
    <property type="match status" value="1"/>
</dbReference>
<name>A0A1Y1NGD4_PHOPY</name>
<dbReference type="RefSeq" id="XP_031343707.1">
    <property type="nucleotide sequence ID" value="XM_031487847.1"/>
</dbReference>
<dbReference type="AlphaFoldDB" id="A0A1Y1NGD4"/>
<dbReference type="InterPro" id="IPR000182">
    <property type="entry name" value="GNAT_dom"/>
</dbReference>
<proteinExistence type="predicted"/>
<dbReference type="Gene3D" id="3.40.630.30">
    <property type="match status" value="1"/>
</dbReference>
<protein>
    <recommendedName>
        <fullName evidence="1">N-acetyltransferase domain-containing protein</fullName>
    </recommendedName>
</protein>
<dbReference type="SUPFAM" id="SSF55729">
    <property type="entry name" value="Acyl-CoA N-acyltransferases (Nat)"/>
    <property type="match status" value="1"/>
</dbReference>
<feature type="domain" description="N-acetyltransferase" evidence="1">
    <location>
        <begin position="155"/>
        <end position="208"/>
    </location>
</feature>
<accession>A0A1Y1NGD4</accession>
<dbReference type="GeneID" id="116171153"/>
<dbReference type="KEGG" id="ppyr:116171153"/>
<reference evidence="2" key="1">
    <citation type="journal article" date="2016" name="Sci. Rep.">
        <title>Molecular characterization of firefly nuptial gifts: a multi-omics approach sheds light on postcopulatory sexual selection.</title>
        <authorList>
            <person name="Al-Wathiqui N."/>
            <person name="Fallon T.R."/>
            <person name="South A."/>
            <person name="Weng J.K."/>
            <person name="Lewis S.M."/>
        </authorList>
    </citation>
    <scope>NUCLEOTIDE SEQUENCE</scope>
</reference>
<dbReference type="InterPro" id="IPR016181">
    <property type="entry name" value="Acyl_CoA_acyltransferase"/>
</dbReference>
<evidence type="ECO:0000259" key="1">
    <source>
        <dbReference type="Pfam" id="PF00583"/>
    </source>
</evidence>
<dbReference type="PANTHER" id="PTHR20905:SF32">
    <property type="entry name" value="ARYLALKYLAMINE N-ACETYLTRANSFERASE-LIKE 7, ISOFORM A"/>
    <property type="match status" value="1"/>
</dbReference>
<dbReference type="EMBL" id="GEZM01007481">
    <property type="protein sequence ID" value="JAV95156.1"/>
    <property type="molecule type" value="Transcribed_RNA"/>
</dbReference>
<dbReference type="PANTHER" id="PTHR20905">
    <property type="entry name" value="N-ACETYLTRANSFERASE-RELATED"/>
    <property type="match status" value="1"/>
</dbReference>